<comment type="subcellular location">
    <subcellularLocation>
        <location evidence="1">Membrane</location>
        <topology evidence="1">Multi-pass membrane protein</topology>
    </subcellularLocation>
</comment>
<feature type="compositionally biased region" description="Low complexity" evidence="5">
    <location>
        <begin position="18"/>
        <end position="31"/>
    </location>
</feature>
<feature type="transmembrane region" description="Helical" evidence="6">
    <location>
        <begin position="84"/>
        <end position="108"/>
    </location>
</feature>
<dbReference type="EMBL" id="JBEVYD010000011">
    <property type="protein sequence ID" value="KAL3229659.1"/>
    <property type="molecule type" value="Genomic_DNA"/>
</dbReference>
<evidence type="ECO:0000256" key="1">
    <source>
        <dbReference type="ARBA" id="ARBA00004141"/>
    </source>
</evidence>
<evidence type="ECO:0000256" key="5">
    <source>
        <dbReference type="SAM" id="MobiDB-lite"/>
    </source>
</evidence>
<reference evidence="7 8" key="1">
    <citation type="submission" date="2024-05" db="EMBL/GenBank/DDBJ databases">
        <title>Long read based assembly of the Candida bracarensis genome reveals expanded adhesin content.</title>
        <authorList>
            <person name="Marcet-Houben M."/>
            <person name="Ksiezopolska E."/>
            <person name="Gabaldon T."/>
        </authorList>
    </citation>
    <scope>NUCLEOTIDE SEQUENCE [LARGE SCALE GENOMIC DNA]</scope>
    <source>
        <strain evidence="7 8">CBM6</strain>
    </source>
</reference>
<feature type="transmembrane region" description="Helical" evidence="6">
    <location>
        <begin position="271"/>
        <end position="291"/>
    </location>
</feature>
<feature type="region of interest" description="Disordered" evidence="5">
    <location>
        <begin position="1"/>
        <end position="31"/>
    </location>
</feature>
<feature type="transmembrane region" description="Helical" evidence="6">
    <location>
        <begin position="452"/>
        <end position="471"/>
    </location>
</feature>
<evidence type="ECO:0000313" key="7">
    <source>
        <dbReference type="EMBL" id="KAL3229659.1"/>
    </source>
</evidence>
<feature type="transmembrane region" description="Helical" evidence="6">
    <location>
        <begin position="199"/>
        <end position="220"/>
    </location>
</feature>
<evidence type="ECO:0000256" key="4">
    <source>
        <dbReference type="ARBA" id="ARBA00023136"/>
    </source>
</evidence>
<feature type="transmembrane region" description="Helical" evidence="6">
    <location>
        <begin position="509"/>
        <end position="530"/>
    </location>
</feature>
<feature type="transmembrane region" description="Helical" evidence="6">
    <location>
        <begin position="542"/>
        <end position="562"/>
    </location>
</feature>
<proteinExistence type="predicted"/>
<sequence>MSSNDRTPLLNTGRGYGSNENESNSTSSIVSETNDHVREQTVEAALLESFFDESQPMPISSELLRIKENQERHSHLSWYQRPSLLIICTLVMFFALAETLYMTPIVIITKDKICRSLSTGEISNDSPPDCDPVRLQVILSEITSKSLILSGIISTFMAGKMGELSDRYGRVHVFIYIGLIRLIGNTAHIYALWPSTPYYKWFIIIAASLNAFSGGMYAIIANANSYLSDITNPENRSVSFGRVVSVLFATMGGGFLIGSNIVTLFHGNNFAPVYFALGCSTLFIIMCVFFVTETRHEQSLKDSQEVFHRRLSQHRERLDSQVSSSGTYCYSQKLYVYSHFYATQLLQLLAPVKTLWIPRDEITGSARNRYTVVLLLVIDIAYMCSTTASMPALILFTTYMFDWQTVEIGYFVSFSGITRALILLLISPYFVSFLKKIYKVSIEKVDLIDMTSIRISMIAIVCGILMIITNPHSVNTVIYYASFQAFSALLSPTIQSAIVKYCPKDKTGLCFGGMALIRSLSMLVFPPLLLSIYGSTVSTSPAAFMYVPLLVSSLAVAFSFLIRP</sequence>
<feature type="transmembrane region" description="Helical" evidence="6">
    <location>
        <begin position="477"/>
        <end position="497"/>
    </location>
</feature>
<evidence type="ECO:0000313" key="8">
    <source>
        <dbReference type="Proteomes" id="UP001623330"/>
    </source>
</evidence>
<evidence type="ECO:0008006" key="9">
    <source>
        <dbReference type="Google" id="ProtNLM"/>
    </source>
</evidence>
<evidence type="ECO:0000256" key="6">
    <source>
        <dbReference type="SAM" id="Phobius"/>
    </source>
</evidence>
<keyword evidence="2 6" id="KW-0812">Transmembrane</keyword>
<name>A0ABR4NNT5_9SACH</name>
<dbReference type="InterPro" id="IPR036259">
    <property type="entry name" value="MFS_trans_sf"/>
</dbReference>
<feature type="transmembrane region" description="Helical" evidence="6">
    <location>
        <begin position="173"/>
        <end position="193"/>
    </location>
</feature>
<keyword evidence="3 6" id="KW-1133">Transmembrane helix</keyword>
<dbReference type="Pfam" id="PF07690">
    <property type="entry name" value="MFS_1"/>
    <property type="match status" value="1"/>
</dbReference>
<keyword evidence="4 6" id="KW-0472">Membrane</keyword>
<feature type="compositionally biased region" description="Polar residues" evidence="5">
    <location>
        <begin position="1"/>
        <end position="10"/>
    </location>
</feature>
<accession>A0ABR4NNT5</accession>
<protein>
    <recommendedName>
        <fullName evidence="9">Major facilitator superfamily (MFS) profile domain-containing protein</fullName>
    </recommendedName>
</protein>
<dbReference type="PANTHER" id="PTHR23507:SF1">
    <property type="entry name" value="FI18259P1-RELATED"/>
    <property type="match status" value="1"/>
</dbReference>
<evidence type="ECO:0000256" key="2">
    <source>
        <dbReference type="ARBA" id="ARBA00022692"/>
    </source>
</evidence>
<keyword evidence="8" id="KW-1185">Reference proteome</keyword>
<organism evidence="7 8">
    <name type="scientific">Nakaseomyces bracarensis</name>
    <dbReference type="NCBI Taxonomy" id="273131"/>
    <lineage>
        <taxon>Eukaryota</taxon>
        <taxon>Fungi</taxon>
        <taxon>Dikarya</taxon>
        <taxon>Ascomycota</taxon>
        <taxon>Saccharomycotina</taxon>
        <taxon>Saccharomycetes</taxon>
        <taxon>Saccharomycetales</taxon>
        <taxon>Saccharomycetaceae</taxon>
        <taxon>Nakaseomyces</taxon>
    </lineage>
</organism>
<feature type="transmembrane region" description="Helical" evidence="6">
    <location>
        <begin position="372"/>
        <end position="396"/>
    </location>
</feature>
<dbReference type="Proteomes" id="UP001623330">
    <property type="component" value="Unassembled WGS sequence"/>
</dbReference>
<dbReference type="InterPro" id="IPR011701">
    <property type="entry name" value="MFS"/>
</dbReference>
<feature type="transmembrane region" description="Helical" evidence="6">
    <location>
        <begin position="240"/>
        <end position="265"/>
    </location>
</feature>
<evidence type="ECO:0000256" key="3">
    <source>
        <dbReference type="ARBA" id="ARBA00022989"/>
    </source>
</evidence>
<dbReference type="SUPFAM" id="SSF103473">
    <property type="entry name" value="MFS general substrate transporter"/>
    <property type="match status" value="1"/>
</dbReference>
<feature type="transmembrane region" description="Helical" evidence="6">
    <location>
        <begin position="408"/>
        <end position="431"/>
    </location>
</feature>
<comment type="caution">
    <text evidence="7">The sequence shown here is derived from an EMBL/GenBank/DDBJ whole genome shotgun (WGS) entry which is preliminary data.</text>
</comment>
<dbReference type="Gene3D" id="1.20.1250.20">
    <property type="entry name" value="MFS general substrate transporter like domains"/>
    <property type="match status" value="1"/>
</dbReference>
<gene>
    <name evidence="7" type="ORF">RNJ44_01795</name>
</gene>
<dbReference type="PANTHER" id="PTHR23507">
    <property type="entry name" value="ZGC:174356"/>
    <property type="match status" value="1"/>
</dbReference>